<dbReference type="KEGG" id="sinu:IMZ28_01515"/>
<feature type="transmembrane region" description="Helical" evidence="1">
    <location>
        <begin position="6"/>
        <end position="26"/>
    </location>
</feature>
<evidence type="ECO:0000256" key="1">
    <source>
        <dbReference type="SAM" id="Phobius"/>
    </source>
</evidence>
<dbReference type="RefSeq" id="WP_197548884.1">
    <property type="nucleotide sequence ID" value="NZ_CP063164.1"/>
</dbReference>
<dbReference type="EMBL" id="CP063164">
    <property type="protein sequence ID" value="QOR62183.1"/>
    <property type="molecule type" value="Genomic_DNA"/>
</dbReference>
<keyword evidence="1" id="KW-0472">Membrane</keyword>
<sequence>MKKILINIAVFVMVIAVIIILLLSFGTDEGAKYVYKNNTAYKIVELKPKEYQCSECNMDVADLEYAVQLITKNGNTYFFDDIGCVVLWLKNNSPKIVKLMTKTLDTHRWIDAKKAWYSRTDNTPMGYGFAAYEHKEEGMIPYEEMKLLMLQGKNLHDPFVKKQLLSK</sequence>
<dbReference type="SUPFAM" id="SSF160387">
    <property type="entry name" value="NosL/MerB-like"/>
    <property type="match status" value="1"/>
</dbReference>
<evidence type="ECO:0008006" key="4">
    <source>
        <dbReference type="Google" id="ProtNLM"/>
    </source>
</evidence>
<dbReference type="Proteomes" id="UP000595074">
    <property type="component" value="Chromosome"/>
</dbReference>
<dbReference type="AlphaFoldDB" id="A0A7M1S437"/>
<evidence type="ECO:0000313" key="2">
    <source>
        <dbReference type="EMBL" id="QOR62183.1"/>
    </source>
</evidence>
<reference evidence="2 3" key="1">
    <citation type="submission" date="2020-10" db="EMBL/GenBank/DDBJ databases">
        <title>The genome of sulfurovum sp.</title>
        <authorList>
            <person name="Xie S."/>
            <person name="Shao Z."/>
            <person name="Jiang L."/>
        </authorList>
    </citation>
    <scope>NUCLEOTIDE SEQUENCE [LARGE SCALE GENOMIC DNA]</scope>
    <source>
        <strain evidence="2 3">ST-419</strain>
    </source>
</reference>
<keyword evidence="1" id="KW-0812">Transmembrane</keyword>
<dbReference type="InterPro" id="IPR008719">
    <property type="entry name" value="N2O_reductase_NosL"/>
</dbReference>
<proteinExistence type="predicted"/>
<evidence type="ECO:0000313" key="3">
    <source>
        <dbReference type="Proteomes" id="UP000595074"/>
    </source>
</evidence>
<organism evidence="2 3">
    <name type="scientific">Sulfurovum indicum</name>
    <dbReference type="NCBI Taxonomy" id="2779528"/>
    <lineage>
        <taxon>Bacteria</taxon>
        <taxon>Pseudomonadati</taxon>
        <taxon>Campylobacterota</taxon>
        <taxon>Epsilonproteobacteria</taxon>
        <taxon>Campylobacterales</taxon>
        <taxon>Sulfurovaceae</taxon>
        <taxon>Sulfurovum</taxon>
    </lineage>
</organism>
<keyword evidence="1" id="KW-1133">Transmembrane helix</keyword>
<accession>A0A7M1S437</accession>
<name>A0A7M1S437_9BACT</name>
<protein>
    <recommendedName>
        <fullName evidence="4">Nitrous oxide reductase accessory protein NosL</fullName>
    </recommendedName>
</protein>
<dbReference type="PANTHER" id="PTHR41247:SF1">
    <property type="entry name" value="HTH-TYPE TRANSCRIPTIONAL REPRESSOR YCNK"/>
    <property type="match status" value="1"/>
</dbReference>
<dbReference type="PANTHER" id="PTHR41247">
    <property type="entry name" value="HTH-TYPE TRANSCRIPTIONAL REPRESSOR YCNK"/>
    <property type="match status" value="1"/>
</dbReference>
<gene>
    <name evidence="2" type="ORF">IMZ28_01515</name>
</gene>
<keyword evidence="3" id="KW-1185">Reference proteome</keyword>